<accession>I4AHG1</accession>
<reference evidence="2" key="1">
    <citation type="submission" date="2012-06" db="EMBL/GenBank/DDBJ databases">
        <title>The complete genome of Flexibacter litoralis DSM 6794.</title>
        <authorList>
            <person name="Lucas S."/>
            <person name="Copeland A."/>
            <person name="Lapidus A."/>
            <person name="Glavina del Rio T."/>
            <person name="Dalin E."/>
            <person name="Tice H."/>
            <person name="Bruce D."/>
            <person name="Goodwin L."/>
            <person name="Pitluck S."/>
            <person name="Peters L."/>
            <person name="Ovchinnikova G."/>
            <person name="Lu M."/>
            <person name="Kyrpides N."/>
            <person name="Mavromatis K."/>
            <person name="Ivanova N."/>
            <person name="Brettin T."/>
            <person name="Detter J.C."/>
            <person name="Han C."/>
            <person name="Larimer F."/>
            <person name="Land M."/>
            <person name="Hauser L."/>
            <person name="Markowitz V."/>
            <person name="Cheng J.-F."/>
            <person name="Hugenholtz P."/>
            <person name="Woyke T."/>
            <person name="Wu D."/>
            <person name="Spring S."/>
            <person name="Lang E."/>
            <person name="Kopitz M."/>
            <person name="Brambilla E."/>
            <person name="Klenk H.-P."/>
            <person name="Eisen J.A."/>
        </authorList>
    </citation>
    <scope>NUCLEOTIDE SEQUENCE [LARGE SCALE GENOMIC DNA]</scope>
    <source>
        <strain evidence="2">ATCC 23117 / DSM 6794 / NBRC 15988 / NCIMB 1366 / Sio-4</strain>
    </source>
</reference>
<name>I4AHG1_BERLS</name>
<sequence length="34" mass="4040">MKNSMIHLTQTKQKTSKRETFVVSIFSVFSRKNH</sequence>
<evidence type="ECO:0000313" key="1">
    <source>
        <dbReference type="EMBL" id="AFM03396.1"/>
    </source>
</evidence>
<organism evidence="1 2">
    <name type="scientific">Bernardetia litoralis (strain ATCC 23117 / DSM 6794 / NBRC 15988 / NCIMB 1366 / Fx l1 / Sio-4)</name>
    <name type="common">Flexibacter litoralis</name>
    <dbReference type="NCBI Taxonomy" id="880071"/>
    <lineage>
        <taxon>Bacteria</taxon>
        <taxon>Pseudomonadati</taxon>
        <taxon>Bacteroidota</taxon>
        <taxon>Cytophagia</taxon>
        <taxon>Cytophagales</taxon>
        <taxon>Bernardetiaceae</taxon>
        <taxon>Bernardetia</taxon>
    </lineage>
</organism>
<dbReference type="Proteomes" id="UP000006054">
    <property type="component" value="Chromosome"/>
</dbReference>
<dbReference type="KEGG" id="fli:Fleli_0942"/>
<proteinExistence type="predicted"/>
<evidence type="ECO:0000313" key="2">
    <source>
        <dbReference type="Proteomes" id="UP000006054"/>
    </source>
</evidence>
<protein>
    <submittedName>
        <fullName evidence="1">Uncharacterized protein</fullName>
    </submittedName>
</protein>
<gene>
    <name evidence="1" type="ordered locus">Fleli_0942</name>
</gene>
<dbReference type="EMBL" id="CP003345">
    <property type="protein sequence ID" value="AFM03396.1"/>
    <property type="molecule type" value="Genomic_DNA"/>
</dbReference>
<dbReference type="AlphaFoldDB" id="I4AHG1"/>
<keyword evidence="2" id="KW-1185">Reference proteome</keyword>
<dbReference type="HOGENOM" id="CLU_3373904_0_0_10"/>
<dbReference type="STRING" id="880071.Fleli_0942"/>